<dbReference type="EMBL" id="FNVK01000005">
    <property type="protein sequence ID" value="SEF67365.1"/>
    <property type="molecule type" value="Genomic_DNA"/>
</dbReference>
<dbReference type="Gene3D" id="3.90.1530.30">
    <property type="match status" value="1"/>
</dbReference>
<dbReference type="SUPFAM" id="SSF110849">
    <property type="entry name" value="ParB/Sulfiredoxin"/>
    <property type="match status" value="1"/>
</dbReference>
<dbReference type="Proteomes" id="UP000236751">
    <property type="component" value="Unassembled WGS sequence"/>
</dbReference>
<proteinExistence type="predicted"/>
<feature type="region of interest" description="Disordered" evidence="2">
    <location>
        <begin position="387"/>
        <end position="423"/>
    </location>
</feature>
<dbReference type="InterPro" id="IPR036086">
    <property type="entry name" value="ParB/Sulfiredoxin_sf"/>
</dbReference>
<accession>A0A1H5TWZ8</accession>
<evidence type="ECO:0000259" key="3">
    <source>
        <dbReference type="SMART" id="SM00470"/>
    </source>
</evidence>
<feature type="domain" description="ParB-like N-terminal" evidence="3">
    <location>
        <begin position="9"/>
        <end position="108"/>
    </location>
</feature>
<sequence>METIETGLVRIPIKKLVISPLNVRKKQGTGIEELAALIASQGLIHNLVVTVQQKKGRKSGKYEVIAGGRRLAALNLLVADRRLSKDHEVDCRVVEHKEALEISLSENSGREHMHPADLVMAYRSLIDAGFALDEIAPRFGVSPLTVRRYLKLTKVSPRIFALYAEDRMSFEQITALALTDDHELQERLWDNTPEYQRNGATFRRLITETEINIRTSPLARFVGVEEYEAAGGVIRRDLFGEEDDGYMQDAELLESLALEKLNQAVEPLKEKGYAWVQVRTTFDYSDRAEFSQMRIVRREPTSAEQARMDALEAELEAIEAGYDGSDEERGSTGELYKSIEKKKKAERIRDELTKLAESLEEIYPDDLAIAGAIATVDHEGKLRIERGLIRKEDMRKQPKESKESKEPRESREQNEPGESGEREAAAIEGAGGEKPVHSEKLTRMLTVHRTAAVQAAMTNRPEVALAALVHRMAVQIFSNDSASNPVLQISIEETRVKPDAEGIEQSKAATALAKKRRQWQKRIDAAGRGGMTLFGWLLEQSQQDLLDLLAFCTAVSVNTVSERESTPPQDVTALMTALNLDMADWWEATGESYLSHVSKDRLLAIVAQAVSPEHARSMNGLKKGDLVRQAEQVLSGIKWLPDHFKVTKTRTGKQSDA</sequence>
<dbReference type="InterPro" id="IPR050336">
    <property type="entry name" value="Chromosome_partition/occlusion"/>
</dbReference>
<reference evidence="4 5" key="1">
    <citation type="submission" date="2016-10" db="EMBL/GenBank/DDBJ databases">
        <authorList>
            <person name="de Groot N.N."/>
        </authorList>
    </citation>
    <scope>NUCLEOTIDE SEQUENCE [LARGE SCALE GENOMIC DNA]</scope>
    <source>
        <strain evidence="4 5">Nl13</strain>
    </source>
</reference>
<dbReference type="GO" id="GO:0007059">
    <property type="term" value="P:chromosome segregation"/>
    <property type="evidence" value="ECO:0007669"/>
    <property type="project" value="TreeGrafter"/>
</dbReference>
<dbReference type="PANTHER" id="PTHR33375">
    <property type="entry name" value="CHROMOSOME-PARTITIONING PROTEIN PARB-RELATED"/>
    <property type="match status" value="1"/>
</dbReference>
<keyword evidence="1" id="KW-0175">Coiled coil</keyword>
<evidence type="ECO:0000313" key="5">
    <source>
        <dbReference type="Proteomes" id="UP000236751"/>
    </source>
</evidence>
<dbReference type="CDD" id="cd16406">
    <property type="entry name" value="ParB_N_like"/>
    <property type="match status" value="1"/>
</dbReference>
<dbReference type="Gene3D" id="1.10.10.2830">
    <property type="match status" value="1"/>
</dbReference>
<protein>
    <submittedName>
        <fullName evidence="4">Chromosome partitioning protein, ParB family</fullName>
    </submittedName>
</protein>
<dbReference type="SUPFAM" id="SSF109709">
    <property type="entry name" value="KorB DNA-binding domain-like"/>
    <property type="match status" value="1"/>
</dbReference>
<dbReference type="InterPro" id="IPR003115">
    <property type="entry name" value="ParB_N"/>
</dbReference>
<organism evidence="4 5">
    <name type="scientific">Nitrosospira multiformis (strain ATCC 25196 / NCIMB 11849 / C 71)</name>
    <dbReference type="NCBI Taxonomy" id="323848"/>
    <lineage>
        <taxon>Bacteria</taxon>
        <taxon>Pseudomonadati</taxon>
        <taxon>Pseudomonadota</taxon>
        <taxon>Betaproteobacteria</taxon>
        <taxon>Nitrosomonadales</taxon>
        <taxon>Nitrosomonadaceae</taxon>
        <taxon>Nitrosospira</taxon>
    </lineage>
</organism>
<evidence type="ECO:0000256" key="2">
    <source>
        <dbReference type="SAM" id="MobiDB-lite"/>
    </source>
</evidence>
<dbReference type="SMART" id="SM00470">
    <property type="entry name" value="ParB"/>
    <property type="match status" value="1"/>
</dbReference>
<name>A0A1H5TWZ8_NITMU</name>
<gene>
    <name evidence="4" type="ORF">SAMN05216403_105148</name>
</gene>
<evidence type="ECO:0000256" key="1">
    <source>
        <dbReference type="SAM" id="Coils"/>
    </source>
</evidence>
<dbReference type="AlphaFoldDB" id="A0A1H5TWZ8"/>
<feature type="coiled-coil region" evidence="1">
    <location>
        <begin position="308"/>
        <end position="362"/>
    </location>
</feature>
<dbReference type="PANTHER" id="PTHR33375:SF7">
    <property type="entry name" value="CHROMOSOME 2-PARTITIONING PROTEIN PARB-RELATED"/>
    <property type="match status" value="1"/>
</dbReference>
<dbReference type="Pfam" id="PF02195">
    <property type="entry name" value="ParB_N"/>
    <property type="match status" value="1"/>
</dbReference>
<dbReference type="GO" id="GO:0005694">
    <property type="term" value="C:chromosome"/>
    <property type="evidence" value="ECO:0007669"/>
    <property type="project" value="TreeGrafter"/>
</dbReference>
<evidence type="ECO:0000313" key="4">
    <source>
        <dbReference type="EMBL" id="SEF67365.1"/>
    </source>
</evidence>